<dbReference type="Pfam" id="PF13640">
    <property type="entry name" value="2OG-FeII_Oxy_3"/>
    <property type="match status" value="1"/>
</dbReference>
<evidence type="ECO:0000256" key="1">
    <source>
        <dbReference type="ARBA" id="ARBA00001961"/>
    </source>
</evidence>
<evidence type="ECO:0000256" key="3">
    <source>
        <dbReference type="ARBA" id="ARBA00022896"/>
    </source>
</evidence>
<dbReference type="InterPro" id="IPR044862">
    <property type="entry name" value="Pro_4_hyd_alph_FE2OG_OXY"/>
</dbReference>
<dbReference type="InterPro" id="IPR006620">
    <property type="entry name" value="Pro_4_hyd_alph"/>
</dbReference>
<dbReference type="Proteomes" id="UP000324760">
    <property type="component" value="Chromosome"/>
</dbReference>
<dbReference type="Gene3D" id="2.60.120.620">
    <property type="entry name" value="q2cbj1_9rhob like domain"/>
    <property type="match status" value="1"/>
</dbReference>
<evidence type="ECO:0000256" key="5">
    <source>
        <dbReference type="ARBA" id="ARBA00023002"/>
    </source>
</evidence>
<dbReference type="GO" id="GO:0031543">
    <property type="term" value="F:peptidyl-proline dioxygenase activity"/>
    <property type="evidence" value="ECO:0007669"/>
    <property type="project" value="TreeGrafter"/>
</dbReference>
<comment type="cofactor">
    <cofactor evidence="1">
        <name>L-ascorbate</name>
        <dbReference type="ChEBI" id="CHEBI:38290"/>
    </cofactor>
</comment>
<evidence type="ECO:0000256" key="2">
    <source>
        <dbReference type="ARBA" id="ARBA00022723"/>
    </source>
</evidence>
<evidence type="ECO:0000313" key="8">
    <source>
        <dbReference type="EMBL" id="QEQ98453.1"/>
    </source>
</evidence>
<evidence type="ECO:0000259" key="7">
    <source>
        <dbReference type="PROSITE" id="PS51471"/>
    </source>
</evidence>
<dbReference type="GO" id="GO:0031418">
    <property type="term" value="F:L-ascorbic acid binding"/>
    <property type="evidence" value="ECO:0007669"/>
    <property type="project" value="UniProtKB-KW"/>
</dbReference>
<organism evidence="8 9">
    <name type="scientific">Neptunomonas concharum</name>
    <dbReference type="NCBI Taxonomy" id="1031538"/>
    <lineage>
        <taxon>Bacteria</taxon>
        <taxon>Pseudomonadati</taxon>
        <taxon>Pseudomonadota</taxon>
        <taxon>Gammaproteobacteria</taxon>
        <taxon>Oceanospirillales</taxon>
        <taxon>Oceanospirillaceae</taxon>
        <taxon>Neptunomonas</taxon>
    </lineage>
</organism>
<dbReference type="InterPro" id="IPR051559">
    <property type="entry name" value="HIF_prolyl_hydroxylases"/>
</dbReference>
<evidence type="ECO:0000256" key="6">
    <source>
        <dbReference type="ARBA" id="ARBA00023004"/>
    </source>
</evidence>
<dbReference type="GO" id="GO:0071456">
    <property type="term" value="P:cellular response to hypoxia"/>
    <property type="evidence" value="ECO:0007669"/>
    <property type="project" value="TreeGrafter"/>
</dbReference>
<evidence type="ECO:0000256" key="4">
    <source>
        <dbReference type="ARBA" id="ARBA00022964"/>
    </source>
</evidence>
<reference evidence="8 9" key="1">
    <citation type="journal article" date="2019" name="Biochem. Eng. J.">
        <title>Metabolic engineering of the marine bacteria Neptunomonas concharum for the production of acetoin and meso-2,3-butanediol from acetate.</title>
        <authorList>
            <person name="Li W."/>
            <person name="Pu N."/>
            <person name="Liu C.-X."/>
            <person name="Yuan Q.-P."/>
            <person name="Li Z.-J."/>
        </authorList>
    </citation>
    <scope>NUCLEOTIDE SEQUENCE [LARGE SCALE GENOMIC DNA]</scope>
    <source>
        <strain evidence="8 9">JCM17730</strain>
    </source>
</reference>
<sequence length="207" mass="23652">MEDAWSNEITESLAHCGYYIKTNALPERLIDELTLTAQDSKPQFQSAGIGRSDDHQINQVIRNDTIHWITGTDQAQAIYLNEMELLRVAINRRLYLGLFDYEAHFANYPIGGFYKKHVDAFKGQSNRVLTTVLYLNKHWREEDQGHLLLYNSKGSLIKSVLPDAGTLVIFLSEEFPHEVIPTARERLSIAGWFRINTSTSDKVDPPT</sequence>
<name>A0A5P1RFM9_9GAMM</name>
<dbReference type="EMBL" id="CP043869">
    <property type="protein sequence ID" value="QEQ98453.1"/>
    <property type="molecule type" value="Genomic_DNA"/>
</dbReference>
<keyword evidence="2" id="KW-0479">Metal-binding</keyword>
<accession>A0A5P1RFM9</accession>
<protein>
    <submittedName>
        <fullName evidence="8">2OG-Fe(II) oxygenase</fullName>
    </submittedName>
</protein>
<dbReference type="GO" id="GO:0008198">
    <property type="term" value="F:ferrous iron binding"/>
    <property type="evidence" value="ECO:0007669"/>
    <property type="project" value="TreeGrafter"/>
</dbReference>
<keyword evidence="4" id="KW-0223">Dioxygenase</keyword>
<keyword evidence="5" id="KW-0560">Oxidoreductase</keyword>
<evidence type="ECO:0000313" key="9">
    <source>
        <dbReference type="Proteomes" id="UP000324760"/>
    </source>
</evidence>
<keyword evidence="3" id="KW-0847">Vitamin C</keyword>
<dbReference type="PANTHER" id="PTHR12907:SF26">
    <property type="entry name" value="HIF PROLYL HYDROXYLASE, ISOFORM C"/>
    <property type="match status" value="1"/>
</dbReference>
<dbReference type="SMART" id="SM00702">
    <property type="entry name" value="P4Hc"/>
    <property type="match status" value="1"/>
</dbReference>
<dbReference type="PANTHER" id="PTHR12907">
    <property type="entry name" value="EGL NINE HOMOLOG-RELATED"/>
    <property type="match status" value="1"/>
</dbReference>
<feature type="domain" description="Fe2OG dioxygenase" evidence="7">
    <location>
        <begin position="94"/>
        <end position="195"/>
    </location>
</feature>
<proteinExistence type="predicted"/>
<keyword evidence="9" id="KW-1185">Reference proteome</keyword>
<dbReference type="InterPro" id="IPR005123">
    <property type="entry name" value="Oxoglu/Fe-dep_dioxygenase_dom"/>
</dbReference>
<dbReference type="AlphaFoldDB" id="A0A5P1RFM9"/>
<dbReference type="OrthoDB" id="9783171at2"/>
<dbReference type="KEGG" id="ncu:F0U83_14110"/>
<dbReference type="PROSITE" id="PS51471">
    <property type="entry name" value="FE2OG_OXY"/>
    <property type="match status" value="1"/>
</dbReference>
<keyword evidence="6" id="KW-0408">Iron</keyword>
<gene>
    <name evidence="8" type="ORF">F0U83_14110</name>
</gene>